<accession>A0A444ZZC5</accession>
<feature type="region of interest" description="Disordered" evidence="1">
    <location>
        <begin position="1"/>
        <end position="23"/>
    </location>
</feature>
<gene>
    <name evidence="2" type="ORF">Ahy_B03g064296</name>
</gene>
<comment type="caution">
    <text evidence="2">The sequence shown here is derived from an EMBL/GenBank/DDBJ whole genome shotgun (WGS) entry which is preliminary data.</text>
</comment>
<proteinExistence type="predicted"/>
<protein>
    <submittedName>
        <fullName evidence="2">Uncharacterized protein</fullName>
    </submittedName>
</protein>
<sequence length="190" mass="22064">MPTPQMSTNSAQNSEPGHENLDANANEVNSLNQEVDGLFVTFGAQSHKKRKTIEFWMVKIDSDGTIKQEKLSVREAMKWPDGRRIILKFNNEMQPIRDEVGLLSGELTIKNFLCEKNWHKITTKDKIYNKCVKVKVYSVAKLNMLCLTIINKLYCLYSKFFTLIKIVKELSRKYFEKYGKVLEEYKADVV</sequence>
<dbReference type="AlphaFoldDB" id="A0A444ZZC5"/>
<reference evidence="2 3" key="1">
    <citation type="submission" date="2019-01" db="EMBL/GenBank/DDBJ databases">
        <title>Sequencing of cultivated peanut Arachis hypogaea provides insights into genome evolution and oil improvement.</title>
        <authorList>
            <person name="Chen X."/>
        </authorList>
    </citation>
    <scope>NUCLEOTIDE SEQUENCE [LARGE SCALE GENOMIC DNA]</scope>
    <source>
        <strain evidence="3">cv. Fuhuasheng</strain>
        <tissue evidence="2">Leaves</tissue>
    </source>
</reference>
<dbReference type="Proteomes" id="UP000289738">
    <property type="component" value="Chromosome B03"/>
</dbReference>
<evidence type="ECO:0000313" key="3">
    <source>
        <dbReference type="Proteomes" id="UP000289738"/>
    </source>
</evidence>
<organism evidence="2 3">
    <name type="scientific">Arachis hypogaea</name>
    <name type="common">Peanut</name>
    <dbReference type="NCBI Taxonomy" id="3818"/>
    <lineage>
        <taxon>Eukaryota</taxon>
        <taxon>Viridiplantae</taxon>
        <taxon>Streptophyta</taxon>
        <taxon>Embryophyta</taxon>
        <taxon>Tracheophyta</taxon>
        <taxon>Spermatophyta</taxon>
        <taxon>Magnoliopsida</taxon>
        <taxon>eudicotyledons</taxon>
        <taxon>Gunneridae</taxon>
        <taxon>Pentapetalae</taxon>
        <taxon>rosids</taxon>
        <taxon>fabids</taxon>
        <taxon>Fabales</taxon>
        <taxon>Fabaceae</taxon>
        <taxon>Papilionoideae</taxon>
        <taxon>50 kb inversion clade</taxon>
        <taxon>dalbergioids sensu lato</taxon>
        <taxon>Dalbergieae</taxon>
        <taxon>Pterocarpus clade</taxon>
        <taxon>Arachis</taxon>
    </lineage>
</organism>
<dbReference type="EMBL" id="SDMP01000013">
    <property type="protein sequence ID" value="RYR19510.1"/>
    <property type="molecule type" value="Genomic_DNA"/>
</dbReference>
<evidence type="ECO:0000256" key="1">
    <source>
        <dbReference type="SAM" id="MobiDB-lite"/>
    </source>
</evidence>
<name>A0A444ZZC5_ARAHY</name>
<feature type="compositionally biased region" description="Polar residues" evidence="1">
    <location>
        <begin position="1"/>
        <end position="15"/>
    </location>
</feature>
<evidence type="ECO:0000313" key="2">
    <source>
        <dbReference type="EMBL" id="RYR19510.1"/>
    </source>
</evidence>
<keyword evidence="3" id="KW-1185">Reference proteome</keyword>